<name>A0A5A9PME3_9TELE</name>
<reference evidence="2 3" key="1">
    <citation type="journal article" date="2019" name="Mol. Ecol. Resour.">
        <title>Chromosome-level genome assembly of Triplophysa tibetana, a fish adapted to the harsh high-altitude environment of the Tibetan Plateau.</title>
        <authorList>
            <person name="Yang X."/>
            <person name="Liu H."/>
            <person name="Ma Z."/>
            <person name="Zou Y."/>
            <person name="Zou M."/>
            <person name="Mao Y."/>
            <person name="Li X."/>
            <person name="Wang H."/>
            <person name="Chen T."/>
            <person name="Wang W."/>
            <person name="Yang R."/>
        </authorList>
    </citation>
    <scope>NUCLEOTIDE SEQUENCE [LARGE SCALE GENOMIC DNA]</scope>
    <source>
        <strain evidence="2">TTIB1903HZAU</strain>
        <tissue evidence="2">Muscle</tissue>
    </source>
</reference>
<protein>
    <recommendedName>
        <fullName evidence="1">Integrase core domain-containing protein</fullName>
    </recommendedName>
</protein>
<feature type="domain" description="Integrase core" evidence="1">
    <location>
        <begin position="54"/>
        <end position="108"/>
    </location>
</feature>
<dbReference type="Pfam" id="PF24764">
    <property type="entry name" value="rva_4"/>
    <property type="match status" value="1"/>
</dbReference>
<evidence type="ECO:0000313" key="3">
    <source>
        <dbReference type="Proteomes" id="UP000324632"/>
    </source>
</evidence>
<accession>A0A5A9PME3</accession>
<gene>
    <name evidence="2" type="ORF">E1301_Tti019043</name>
</gene>
<proteinExistence type="predicted"/>
<comment type="caution">
    <text evidence="2">The sequence shown here is derived from an EMBL/GenBank/DDBJ whole genome shotgun (WGS) entry which is preliminary data.</text>
</comment>
<evidence type="ECO:0000313" key="2">
    <source>
        <dbReference type="EMBL" id="KAA0723003.1"/>
    </source>
</evidence>
<keyword evidence="3" id="KW-1185">Reference proteome</keyword>
<dbReference type="Proteomes" id="UP000324632">
    <property type="component" value="Chromosome 3"/>
</dbReference>
<dbReference type="EMBL" id="SOYY01000003">
    <property type="protein sequence ID" value="KAA0723003.1"/>
    <property type="molecule type" value="Genomic_DNA"/>
</dbReference>
<dbReference type="InterPro" id="IPR058913">
    <property type="entry name" value="Integrase_dom_put"/>
</dbReference>
<dbReference type="AlphaFoldDB" id="A0A5A9PME3"/>
<sequence>MKSEFKTLRIDWNPAIDGSPSQTRCIEWKSVVATENFNQGPHVAAAEEFVRLRTQFWIELFSDLRERHLFNGSHEHKCLLRYVFLGILQRDFDDYRKLWNNHTIRPVRQSLCPSG</sequence>
<organism evidence="2 3">
    <name type="scientific">Triplophysa tibetana</name>
    <dbReference type="NCBI Taxonomy" id="1572043"/>
    <lineage>
        <taxon>Eukaryota</taxon>
        <taxon>Metazoa</taxon>
        <taxon>Chordata</taxon>
        <taxon>Craniata</taxon>
        <taxon>Vertebrata</taxon>
        <taxon>Euteleostomi</taxon>
        <taxon>Actinopterygii</taxon>
        <taxon>Neopterygii</taxon>
        <taxon>Teleostei</taxon>
        <taxon>Ostariophysi</taxon>
        <taxon>Cypriniformes</taxon>
        <taxon>Nemacheilidae</taxon>
        <taxon>Triplophysa</taxon>
    </lineage>
</organism>
<evidence type="ECO:0000259" key="1">
    <source>
        <dbReference type="Pfam" id="PF24764"/>
    </source>
</evidence>